<evidence type="ECO:0000313" key="2">
    <source>
        <dbReference type="Proteomes" id="UP001595833"/>
    </source>
</evidence>
<evidence type="ECO:0008006" key="3">
    <source>
        <dbReference type="Google" id="ProtNLM"/>
    </source>
</evidence>
<dbReference type="EMBL" id="JBHSJB010000012">
    <property type="protein sequence ID" value="MFC5055363.1"/>
    <property type="molecule type" value="Genomic_DNA"/>
</dbReference>
<comment type="caution">
    <text evidence="1">The sequence shown here is derived from an EMBL/GenBank/DDBJ whole genome shotgun (WGS) entry which is preliminary data.</text>
</comment>
<dbReference type="Gene3D" id="1.25.40.10">
    <property type="entry name" value="Tetratricopeptide repeat domain"/>
    <property type="match status" value="1"/>
</dbReference>
<organism evidence="1 2">
    <name type="scientific">Saccharothrix xinjiangensis</name>
    <dbReference type="NCBI Taxonomy" id="204798"/>
    <lineage>
        <taxon>Bacteria</taxon>
        <taxon>Bacillati</taxon>
        <taxon>Actinomycetota</taxon>
        <taxon>Actinomycetes</taxon>
        <taxon>Pseudonocardiales</taxon>
        <taxon>Pseudonocardiaceae</taxon>
        <taxon>Saccharothrix</taxon>
    </lineage>
</organism>
<gene>
    <name evidence="1" type="ORF">ACFPFM_16515</name>
</gene>
<dbReference type="SUPFAM" id="SSF48452">
    <property type="entry name" value="TPR-like"/>
    <property type="match status" value="1"/>
</dbReference>
<reference evidence="2" key="1">
    <citation type="journal article" date="2019" name="Int. J. Syst. Evol. Microbiol.">
        <title>The Global Catalogue of Microorganisms (GCM) 10K type strain sequencing project: providing services to taxonomists for standard genome sequencing and annotation.</title>
        <authorList>
            <consortium name="The Broad Institute Genomics Platform"/>
            <consortium name="The Broad Institute Genome Sequencing Center for Infectious Disease"/>
            <person name="Wu L."/>
            <person name="Ma J."/>
        </authorList>
    </citation>
    <scope>NUCLEOTIDE SEQUENCE [LARGE SCALE GENOMIC DNA]</scope>
    <source>
        <strain evidence="2">KCTC 12848</strain>
    </source>
</reference>
<name>A0ABV9XZF5_9PSEU</name>
<dbReference type="InterPro" id="IPR011990">
    <property type="entry name" value="TPR-like_helical_dom_sf"/>
</dbReference>
<protein>
    <recommendedName>
        <fullName evidence="3">Tetratricopeptide repeat protein</fullName>
    </recommendedName>
</protein>
<accession>A0ABV9XZF5</accession>
<keyword evidence="2" id="KW-1185">Reference proteome</keyword>
<proteinExistence type="predicted"/>
<dbReference type="RefSeq" id="WP_344040418.1">
    <property type="nucleotide sequence ID" value="NZ_BAAAKE010000022.1"/>
</dbReference>
<evidence type="ECO:0000313" key="1">
    <source>
        <dbReference type="EMBL" id="MFC5055363.1"/>
    </source>
</evidence>
<sequence>MALKLLRDSLRERERLLGPGDPDLIGARYWPARCLADAGRVAEAIGHLERARDHPGTTIALSRELEGVRALLITLYQRSGRVQDALLESWA</sequence>
<dbReference type="Proteomes" id="UP001595833">
    <property type="component" value="Unassembled WGS sequence"/>
</dbReference>